<evidence type="ECO:0000313" key="2">
    <source>
        <dbReference type="EMBL" id="VYU09251.1"/>
    </source>
</evidence>
<feature type="transmembrane region" description="Helical" evidence="1">
    <location>
        <begin position="92"/>
        <end position="119"/>
    </location>
</feature>
<dbReference type="GO" id="GO:0016020">
    <property type="term" value="C:membrane"/>
    <property type="evidence" value="ECO:0007669"/>
    <property type="project" value="InterPro"/>
</dbReference>
<dbReference type="RefSeq" id="WP_003510022.1">
    <property type="nucleotide sequence ID" value="NZ_CABKPP010000007.1"/>
</dbReference>
<gene>
    <name evidence="2" type="ORF">CSLFYP84_01296</name>
</gene>
<feature type="transmembrane region" description="Helical" evidence="1">
    <location>
        <begin position="355"/>
        <end position="373"/>
    </location>
</feature>
<dbReference type="AlphaFoldDB" id="A0A6N3C479"/>
<feature type="transmembrane region" description="Helical" evidence="1">
    <location>
        <begin position="230"/>
        <end position="248"/>
    </location>
</feature>
<sequence length="467" mass="49939">MTLWTVFTDVCLMGMVFLAGQILRAKVKFFQKFLIPPALIAGFLALIFGPNGFGIIPFSSSLGTYASVLIVVIFAAMAIGDKPAKGALSGPAIGGMFFNITGIAVLQYAVGMFLTVYVLNHFYSLNPGFGLMMATGYYGGHGTAAAVGQAYEALGWSEATDLAYTTATVGIVGGIILGIIIINWGARKNYTNYVRSPKALPVSMKTGLIPKAEQSTSTTGTISTICADPMAFHLALVLVPSILGYALSKYLAPIIGVEIPAFCTALLFGFIMNFCLNKTGGDKYVDRASINRISGTSTDFLMISGIGALKTGVVIKYAVPLLVICAAGLITNWIWFLVIGKYSSVKDWFERNMMVWGHACGVAATGVMLQRIVDPELKSRGIEDSGISDLLNRPIIIGLQIIPPLLMSAIPVFGPHLVTWGCFGIVGVMGIIAYVFKWWRPPFGSRKNASGPNPNSTPLYVGDEVFE</sequence>
<feature type="transmembrane region" description="Helical" evidence="1">
    <location>
        <begin position="35"/>
        <end position="56"/>
    </location>
</feature>
<feature type="transmembrane region" description="Helical" evidence="1">
    <location>
        <begin position="6"/>
        <end position="23"/>
    </location>
</feature>
<dbReference type="InterPro" id="IPR004445">
    <property type="entry name" value="GltS"/>
</dbReference>
<evidence type="ECO:0000256" key="1">
    <source>
        <dbReference type="SAM" id="Phobius"/>
    </source>
</evidence>
<name>A0A6N3C479_CLOSY</name>
<dbReference type="PANTHER" id="PTHR36178:SF1">
    <property type="entry name" value="SODIUM_GLUTAMATE SYMPORTER"/>
    <property type="match status" value="1"/>
</dbReference>
<dbReference type="Pfam" id="PF03616">
    <property type="entry name" value="Glt_symporter"/>
    <property type="match status" value="1"/>
</dbReference>
<feature type="transmembrane region" description="Helical" evidence="1">
    <location>
        <begin position="162"/>
        <end position="186"/>
    </location>
</feature>
<feature type="transmembrane region" description="Helical" evidence="1">
    <location>
        <begin position="254"/>
        <end position="276"/>
    </location>
</feature>
<organism evidence="2">
    <name type="scientific">Clostridium symbiosum</name>
    <name type="common">Bacteroides symbiosus</name>
    <dbReference type="NCBI Taxonomy" id="1512"/>
    <lineage>
        <taxon>Bacteria</taxon>
        <taxon>Bacillati</taxon>
        <taxon>Bacillota</taxon>
        <taxon>Clostridia</taxon>
        <taxon>Lachnospirales</taxon>
        <taxon>Lachnospiraceae</taxon>
        <taxon>Otoolea</taxon>
    </lineage>
</organism>
<protein>
    <submittedName>
        <fullName evidence="2">Sodium/glutamate symporter</fullName>
    </submittedName>
</protein>
<proteinExistence type="predicted"/>
<feature type="transmembrane region" description="Helical" evidence="1">
    <location>
        <begin position="418"/>
        <end position="436"/>
    </location>
</feature>
<keyword evidence="1" id="KW-1133">Transmembrane helix</keyword>
<dbReference type="GO" id="GO:0015813">
    <property type="term" value="P:L-glutamate transmembrane transport"/>
    <property type="evidence" value="ECO:0007669"/>
    <property type="project" value="InterPro"/>
</dbReference>
<feature type="transmembrane region" description="Helical" evidence="1">
    <location>
        <begin position="314"/>
        <end position="335"/>
    </location>
</feature>
<feature type="transmembrane region" description="Helical" evidence="1">
    <location>
        <begin position="62"/>
        <end position="80"/>
    </location>
</feature>
<reference evidence="2" key="1">
    <citation type="submission" date="2019-11" db="EMBL/GenBank/DDBJ databases">
        <authorList>
            <person name="Feng L."/>
        </authorList>
    </citation>
    <scope>NUCLEOTIDE SEQUENCE</scope>
    <source>
        <strain evidence="2">CsymbiosumLFYP84</strain>
    </source>
</reference>
<dbReference type="EMBL" id="CACRUA010000017">
    <property type="protein sequence ID" value="VYU09251.1"/>
    <property type="molecule type" value="Genomic_DNA"/>
</dbReference>
<keyword evidence="1" id="KW-0812">Transmembrane</keyword>
<dbReference type="PANTHER" id="PTHR36178">
    <property type="entry name" value="SLR0625 PROTEIN"/>
    <property type="match status" value="1"/>
</dbReference>
<accession>A0A6N3C479</accession>
<keyword evidence="1" id="KW-0472">Membrane</keyword>
<feature type="transmembrane region" description="Helical" evidence="1">
    <location>
        <begin position="394"/>
        <end position="412"/>
    </location>
</feature>
<dbReference type="GO" id="GO:0015501">
    <property type="term" value="F:glutamate:sodium symporter activity"/>
    <property type="evidence" value="ECO:0007669"/>
    <property type="project" value="InterPro"/>
</dbReference>